<dbReference type="InterPro" id="IPR050194">
    <property type="entry name" value="Glycosyltransferase_grp1"/>
</dbReference>
<reference evidence="2 3" key="1">
    <citation type="submission" date="2015-03" db="EMBL/GenBank/DDBJ databases">
        <title>Draft genome sequences of two protease-producing strains of Arsukibacterium isolated from two cold and alkaline environments.</title>
        <authorList>
            <person name="Lylloff J.E."/>
            <person name="Skov L.B."/>
            <person name="Jepsen M."/>
            <person name="Hallin P.F."/>
            <person name="Sorensen S.J."/>
            <person name="Stougaard P."/>
            <person name="Glaring M.A."/>
        </authorList>
    </citation>
    <scope>NUCLEOTIDE SEQUENCE [LARGE SCALE GENOMIC DNA]</scope>
    <source>
        <strain evidence="2 3">GCM72</strain>
    </source>
</reference>
<evidence type="ECO:0000313" key="3">
    <source>
        <dbReference type="Proteomes" id="UP000034228"/>
    </source>
</evidence>
<keyword evidence="3" id="KW-1185">Reference proteome</keyword>
<feature type="domain" description="Glycosyltransferase subfamily 4-like N-terminal" evidence="1">
    <location>
        <begin position="15"/>
        <end position="175"/>
    </location>
</feature>
<dbReference type="InterPro" id="IPR017522">
    <property type="entry name" value="Sugar_tfrase_PEP-CTERM_Stp2"/>
</dbReference>
<gene>
    <name evidence="2" type="ORF">WG68_02755</name>
</gene>
<dbReference type="SUPFAM" id="SSF53756">
    <property type="entry name" value="UDP-Glycosyltransferase/glycogen phosphorylase"/>
    <property type="match status" value="1"/>
</dbReference>
<dbReference type="NCBIfam" id="TIGR03088">
    <property type="entry name" value="stp2"/>
    <property type="match status" value="1"/>
</dbReference>
<organism evidence="2 3">
    <name type="scientific">Arsukibacterium ikkense</name>
    <dbReference type="NCBI Taxonomy" id="336831"/>
    <lineage>
        <taxon>Bacteria</taxon>
        <taxon>Pseudomonadati</taxon>
        <taxon>Pseudomonadota</taxon>
        <taxon>Gammaproteobacteria</taxon>
        <taxon>Chromatiales</taxon>
        <taxon>Chromatiaceae</taxon>
        <taxon>Arsukibacterium</taxon>
    </lineage>
</organism>
<dbReference type="Pfam" id="PF13692">
    <property type="entry name" value="Glyco_trans_1_4"/>
    <property type="match status" value="1"/>
</dbReference>
<dbReference type="Pfam" id="PF13439">
    <property type="entry name" value="Glyco_transf_4"/>
    <property type="match status" value="1"/>
</dbReference>
<dbReference type="OrthoDB" id="9775208at2"/>
<keyword evidence="2" id="KW-0808">Transferase</keyword>
<dbReference type="Gene3D" id="3.40.50.2000">
    <property type="entry name" value="Glycogen Phosphorylase B"/>
    <property type="match status" value="2"/>
</dbReference>
<dbReference type="PATRIC" id="fig|336831.14.peg.3707"/>
<evidence type="ECO:0000313" key="2">
    <source>
        <dbReference type="EMBL" id="KKO46876.1"/>
    </source>
</evidence>
<accession>A0A0M2V8D3</accession>
<name>A0A0M2V8D3_9GAMM</name>
<dbReference type="STRING" id="336831.WG68_02755"/>
<dbReference type="PANTHER" id="PTHR45947">
    <property type="entry name" value="SULFOQUINOVOSYL TRANSFERASE SQD2"/>
    <property type="match status" value="1"/>
</dbReference>
<evidence type="ECO:0000259" key="1">
    <source>
        <dbReference type="Pfam" id="PF13439"/>
    </source>
</evidence>
<dbReference type="RefSeq" id="WP_046556123.1">
    <property type="nucleotide sequence ID" value="NZ_LAHO01000002.1"/>
</dbReference>
<dbReference type="AlphaFoldDB" id="A0A0M2V8D3"/>
<dbReference type="PANTHER" id="PTHR45947:SF3">
    <property type="entry name" value="SULFOQUINOVOSYL TRANSFERASE SQD2"/>
    <property type="match status" value="1"/>
</dbReference>
<dbReference type="Proteomes" id="UP000034228">
    <property type="component" value="Unassembled WGS sequence"/>
</dbReference>
<proteinExistence type="predicted"/>
<dbReference type="InterPro" id="IPR028098">
    <property type="entry name" value="Glyco_trans_4-like_N"/>
</dbReference>
<sequence>MTVHICHLLWSFRTGGLENGVVNLINQLNPAEFRHSIICLTDYDPAFFARITRADVQIFSLHKRAGQDLGSFKRCYQLLRQLKPDVCHSRNLAAMEYQLVALLARVPRRLHGEHGWDLTDLAGQNKKYVLLKQLYRPIIQHYICLSLEGQRYLQQTVGVPAKRLSVICNGVDTERFSPASRVQSNLPASLTAGDRVIFGTVGRLADVKNQQLLVDAYIALCQQSSDFLNNTALVIIGDGQKRPHLQQQLSVAGLAAQCWLPGDRSDIASILPGFSVFVLPSLAEGISNTILEAMACGLPVIASEVGGNPELVQPEHTGWLFPSGDKPQLMQLLQHCQQTAAELPQIGRNARTAAEQQFSLDSMVAAYRRQYLAGIRQQEG</sequence>
<protein>
    <submittedName>
        <fullName evidence="2">Sugar transferase</fullName>
    </submittedName>
</protein>
<comment type="caution">
    <text evidence="2">The sequence shown here is derived from an EMBL/GenBank/DDBJ whole genome shotgun (WGS) entry which is preliminary data.</text>
</comment>
<dbReference type="GO" id="GO:0016757">
    <property type="term" value="F:glycosyltransferase activity"/>
    <property type="evidence" value="ECO:0007669"/>
    <property type="project" value="TreeGrafter"/>
</dbReference>
<dbReference type="EMBL" id="LAHO01000002">
    <property type="protein sequence ID" value="KKO46876.1"/>
    <property type="molecule type" value="Genomic_DNA"/>
</dbReference>